<dbReference type="InterPro" id="IPR046497">
    <property type="entry name" value="DUF6590"/>
</dbReference>
<feature type="compositionally biased region" description="Basic and acidic residues" evidence="1">
    <location>
        <begin position="56"/>
        <end position="66"/>
    </location>
</feature>
<dbReference type="PANTHER" id="PTHR35391">
    <property type="entry name" value="C2H2-TYPE DOMAIN-CONTAINING PROTEIN-RELATED"/>
    <property type="match status" value="1"/>
</dbReference>
<feature type="compositionally biased region" description="Polar residues" evidence="1">
    <location>
        <begin position="67"/>
        <end position="84"/>
    </location>
</feature>
<feature type="compositionally biased region" description="Polar residues" evidence="1">
    <location>
        <begin position="35"/>
        <end position="46"/>
    </location>
</feature>
<dbReference type="PANTHER" id="PTHR35391:SF5">
    <property type="entry name" value="DUF6590 DOMAIN-CONTAINING PROTEIN"/>
    <property type="match status" value="1"/>
</dbReference>
<dbReference type="EMBL" id="GL891382">
    <property type="protein sequence ID" value="EGO53274.1"/>
    <property type="molecule type" value="Genomic_DNA"/>
</dbReference>
<dbReference type="RefSeq" id="XP_009856890.1">
    <property type="nucleotide sequence ID" value="XM_009858588.1"/>
</dbReference>
<accession>F8N2A3</accession>
<evidence type="ECO:0000313" key="4">
    <source>
        <dbReference type="Proteomes" id="UP000008065"/>
    </source>
</evidence>
<dbReference type="HOGENOM" id="CLU_048920_0_0_1"/>
<dbReference type="AlphaFoldDB" id="F8N2A3"/>
<dbReference type="VEuPathDB" id="FungiDB:NEUTE1DRAFT_92423"/>
<name>F8N2A3_NEUT8</name>
<reference evidence="4" key="1">
    <citation type="journal article" date="2011" name="Genetics">
        <title>Massive changes in genome architecture accompany the transition to self-fertility in the filamentous fungus Neurospora tetrasperma.</title>
        <authorList>
            <person name="Ellison C.E."/>
            <person name="Stajich J.E."/>
            <person name="Jacobson D.J."/>
            <person name="Natvig D.O."/>
            <person name="Lapidus A."/>
            <person name="Foster B."/>
            <person name="Aerts A."/>
            <person name="Riley R."/>
            <person name="Lindquist E.A."/>
            <person name="Grigoriev I.V."/>
            <person name="Taylor J.W."/>
        </authorList>
    </citation>
    <scope>NUCLEOTIDE SEQUENCE [LARGE SCALE GENOMIC DNA]</scope>
    <source>
        <strain evidence="4">FGSC 2508 / P0657</strain>
    </source>
</reference>
<sequence>MDIPARTSLPSSFDGSERDSTARTRTSSSFKGSEMSVSRTATNIPTPMSEPTLPKETTREVADVTDRTSSGKTLLSTVSTTPGTTAPGDDNVPTEPSSYCVTQSTIQPKAVKHKKPTTDYVRLKWERDSSIRDYVHRKDPMNCEQCGLGIHGEKVPVDGIVLRYSQYQKKDTQIDPPMSLTGDTTNDQAAALTISIPQYLKIDKPRRFFTKGRIFKTVWFEPLGDYSASLRARPAELACHESCPNYNKEKPYEHFRWFVVIRKQLHHSLCFAIVNGGAKSMAKNRARGEHLAVLYSTSVPPAEPDKEEGIVFGPLAVILEEGKQNISPLARLDCSRVFTVEDDLKVMKIGRVHPDFHGKLDEYYYEACFKEPVKQVQANGT</sequence>
<dbReference type="GeneID" id="20831508"/>
<protein>
    <recommendedName>
        <fullName evidence="2">DUF6590 domain-containing protein</fullName>
    </recommendedName>
</protein>
<evidence type="ECO:0000259" key="2">
    <source>
        <dbReference type="Pfam" id="PF20233"/>
    </source>
</evidence>
<dbReference type="Proteomes" id="UP000008065">
    <property type="component" value="Unassembled WGS sequence"/>
</dbReference>
<evidence type="ECO:0000313" key="3">
    <source>
        <dbReference type="EMBL" id="EGO53274.1"/>
    </source>
</evidence>
<evidence type="ECO:0000256" key="1">
    <source>
        <dbReference type="SAM" id="MobiDB-lite"/>
    </source>
</evidence>
<dbReference type="Pfam" id="PF20233">
    <property type="entry name" value="DUF6590"/>
    <property type="match status" value="1"/>
</dbReference>
<proteinExistence type="predicted"/>
<dbReference type="OrthoDB" id="3559580at2759"/>
<organism evidence="3 4">
    <name type="scientific">Neurospora tetrasperma (strain FGSC 2508 / ATCC MYA-4615 / P0657)</name>
    <dbReference type="NCBI Taxonomy" id="510951"/>
    <lineage>
        <taxon>Eukaryota</taxon>
        <taxon>Fungi</taxon>
        <taxon>Dikarya</taxon>
        <taxon>Ascomycota</taxon>
        <taxon>Pezizomycotina</taxon>
        <taxon>Sordariomycetes</taxon>
        <taxon>Sordariomycetidae</taxon>
        <taxon>Sordariales</taxon>
        <taxon>Sordariaceae</taxon>
        <taxon>Neurospora</taxon>
    </lineage>
</organism>
<feature type="domain" description="DUF6590" evidence="2">
    <location>
        <begin position="206"/>
        <end position="361"/>
    </location>
</feature>
<feature type="region of interest" description="Disordered" evidence="1">
    <location>
        <begin position="1"/>
        <end position="97"/>
    </location>
</feature>
<gene>
    <name evidence="3" type="ORF">NEUTE1DRAFT_92423</name>
</gene>
<dbReference type="KEGG" id="nte:NEUTE1DRAFT92423"/>
<keyword evidence="4" id="KW-1185">Reference proteome</keyword>